<evidence type="ECO:0000256" key="1">
    <source>
        <dbReference type="SAM" id="Coils"/>
    </source>
</evidence>
<keyword evidence="6" id="KW-1185">Reference proteome</keyword>
<feature type="region of interest" description="Disordered" evidence="2">
    <location>
        <begin position="269"/>
        <end position="320"/>
    </location>
</feature>
<keyword evidence="3" id="KW-0732">Signal</keyword>
<evidence type="ECO:0000259" key="4">
    <source>
        <dbReference type="Pfam" id="PF18915"/>
    </source>
</evidence>
<feature type="compositionally biased region" description="Low complexity" evidence="2">
    <location>
        <begin position="279"/>
        <end position="293"/>
    </location>
</feature>
<reference evidence="5 6" key="1">
    <citation type="submission" date="2016-02" db="EMBL/GenBank/DDBJ databases">
        <title>Draft Genome for Tepidibacillus decaturensis nov. sp. Strain Z9, an Anaerobic, Moderately Thermophilic and Heterotrophic Bacterium from Deep Subsurface of the Illinois Basin, USA.</title>
        <authorList>
            <person name="Dong Y."/>
            <person name="Chang J.Y."/>
            <person name="Sanford R."/>
            <person name="Fouke B.W."/>
        </authorList>
    </citation>
    <scope>NUCLEOTIDE SEQUENCE [LARGE SCALE GENOMIC DNA]</scope>
    <source>
        <strain evidence="5 6">Z9</strain>
    </source>
</reference>
<proteinExistence type="predicted"/>
<feature type="region of interest" description="Disordered" evidence="2">
    <location>
        <begin position="340"/>
        <end position="393"/>
    </location>
</feature>
<comment type="caution">
    <text evidence="5">The sequence shown here is derived from an EMBL/GenBank/DDBJ whole genome shotgun (WGS) entry which is preliminary data.</text>
</comment>
<feature type="coiled-coil region" evidence="1">
    <location>
        <begin position="126"/>
        <end position="181"/>
    </location>
</feature>
<evidence type="ECO:0000256" key="2">
    <source>
        <dbReference type="SAM" id="MobiDB-lite"/>
    </source>
</evidence>
<evidence type="ECO:0000313" key="5">
    <source>
        <dbReference type="EMBL" id="KXG44219.1"/>
    </source>
</evidence>
<feature type="compositionally biased region" description="Polar residues" evidence="2">
    <location>
        <begin position="294"/>
        <end position="310"/>
    </location>
</feature>
<keyword evidence="1" id="KW-0175">Coiled coil</keyword>
<evidence type="ECO:0000313" key="6">
    <source>
        <dbReference type="Proteomes" id="UP000070352"/>
    </source>
</evidence>
<dbReference type="Pfam" id="PF18915">
    <property type="entry name" value="DUF5667"/>
    <property type="match status" value="1"/>
</dbReference>
<dbReference type="InterPro" id="IPR043725">
    <property type="entry name" value="DUF5667"/>
</dbReference>
<feature type="chain" id="PRO_5007466330" description="DUF5667 domain-containing protein" evidence="3">
    <location>
        <begin position="23"/>
        <end position="393"/>
    </location>
</feature>
<gene>
    <name evidence="5" type="ORF">U473_09550</name>
</gene>
<protein>
    <recommendedName>
        <fullName evidence="4">DUF5667 domain-containing protein</fullName>
    </recommendedName>
</protein>
<dbReference type="RefSeq" id="WP_068725672.1">
    <property type="nucleotide sequence ID" value="NZ_LSKU01000001.1"/>
</dbReference>
<dbReference type="EMBL" id="LSKU01000001">
    <property type="protein sequence ID" value="KXG44219.1"/>
    <property type="molecule type" value="Genomic_DNA"/>
</dbReference>
<dbReference type="STRING" id="1413211.U473_09550"/>
<organism evidence="5 6">
    <name type="scientific">Tepidibacillus decaturensis</name>
    <dbReference type="NCBI Taxonomy" id="1413211"/>
    <lineage>
        <taxon>Bacteria</taxon>
        <taxon>Bacillati</taxon>
        <taxon>Bacillota</taxon>
        <taxon>Bacilli</taxon>
        <taxon>Bacillales</taxon>
        <taxon>Bacillaceae</taxon>
        <taxon>Tepidibacillus</taxon>
    </lineage>
</organism>
<dbReference type="AlphaFoldDB" id="A0A135L5P1"/>
<dbReference type="Proteomes" id="UP000070352">
    <property type="component" value="Unassembled WGS sequence"/>
</dbReference>
<name>A0A135L5P1_9BACI</name>
<evidence type="ECO:0000256" key="3">
    <source>
        <dbReference type="SAM" id="SignalP"/>
    </source>
</evidence>
<feature type="domain" description="DUF5667" evidence="4">
    <location>
        <begin position="67"/>
        <end position="160"/>
    </location>
</feature>
<dbReference type="OrthoDB" id="1949817at2"/>
<feature type="signal peptide" evidence="3">
    <location>
        <begin position="1"/>
        <end position="22"/>
    </location>
</feature>
<accession>A0A135L5P1</accession>
<sequence length="393" mass="43080">MKKQLATLLLASSLVIPTAVSAAESTNSIDEQTQIVQEQTVTTDTYQQGTSTEATTNTQAETTVNAGLTPEDTLYFLDKLLENVQLTFTFDPEFKASLYADISAERLAELDAISEENKSEFLTDLLAAYQDALVKAGATLEEAKADGKDVTEASEQIDQVAEQGNTTVQEETEELDEEQVEQMEETITNAKITAAVVKDIDPEIVITLKEQGVGYGKIALTVAISNLSGKTVEEVTNLLATKGVGLVAKELGLHPGNLKKRGLTINVEPVADSEENTEDSTTQTTENQTEATTGEMNQQVQTTSNMTTENSTDDSVNEGKDKAKVAVNTGMKLQKNELKIKETPKGLEIKAEIKLEKEKQEKEDKDDDKKEVKEVKVEKKEREEHKKGEKERD</sequence>